<evidence type="ECO:0000256" key="1">
    <source>
        <dbReference type="SAM" id="MobiDB-lite"/>
    </source>
</evidence>
<name>A0AB34K643_PRYPA</name>
<evidence type="ECO:0000313" key="3">
    <source>
        <dbReference type="Proteomes" id="UP001515480"/>
    </source>
</evidence>
<accession>A0AB34K643</accession>
<reference evidence="2 3" key="1">
    <citation type="journal article" date="2024" name="Science">
        <title>Giant polyketide synthase enzymes in the biosynthesis of giant marine polyether toxins.</title>
        <authorList>
            <person name="Fallon T.R."/>
            <person name="Shende V.V."/>
            <person name="Wierzbicki I.H."/>
            <person name="Pendleton A.L."/>
            <person name="Watervoot N.F."/>
            <person name="Auber R.P."/>
            <person name="Gonzalez D.J."/>
            <person name="Wisecaver J.H."/>
            <person name="Moore B.S."/>
        </authorList>
    </citation>
    <scope>NUCLEOTIDE SEQUENCE [LARGE SCALE GENOMIC DNA]</scope>
    <source>
        <strain evidence="2 3">12B1</strain>
    </source>
</reference>
<feature type="region of interest" description="Disordered" evidence="1">
    <location>
        <begin position="1"/>
        <end position="35"/>
    </location>
</feature>
<sequence>MLSSTSRRRNGFSMRGALGEPSGPKAKRALSSGEHLLHLAARSPCDMSTVANDKVSLPPLKQSPSFSPRPSHTPAHSLVGGSPKTGLILSRPRPEIAGVLHARRHSGAAAPRDPSRLTATLAPLPLPRAEQLRSSAANDQMPPRGMQPHAAIPVGQTSPLLPMRQPSTSAADALQPSPRDAMALLSPRGHHSRPGSSSKLLPAIGTPIAATAPEQGAPTSLQSAPASLEAALVKRGEPTAACISPSQTAPPRPIAPPLHSSPVPPPPAAPLHAPRPMTTRSVMNSAAATPSDLSQLAVQFWLGIEHAFCPQDDAQWLAIKQVVLSC</sequence>
<keyword evidence="3" id="KW-1185">Reference proteome</keyword>
<protein>
    <submittedName>
        <fullName evidence="2">Uncharacterized protein</fullName>
    </submittedName>
</protein>
<organism evidence="2 3">
    <name type="scientific">Prymnesium parvum</name>
    <name type="common">Toxic golden alga</name>
    <dbReference type="NCBI Taxonomy" id="97485"/>
    <lineage>
        <taxon>Eukaryota</taxon>
        <taxon>Haptista</taxon>
        <taxon>Haptophyta</taxon>
        <taxon>Prymnesiophyceae</taxon>
        <taxon>Prymnesiales</taxon>
        <taxon>Prymnesiaceae</taxon>
        <taxon>Prymnesium</taxon>
    </lineage>
</organism>
<comment type="caution">
    <text evidence="2">The sequence shown here is derived from an EMBL/GenBank/DDBJ whole genome shotgun (WGS) entry which is preliminary data.</text>
</comment>
<gene>
    <name evidence="2" type="ORF">AB1Y20_000895</name>
</gene>
<feature type="compositionally biased region" description="Basic residues" evidence="1">
    <location>
        <begin position="1"/>
        <end position="10"/>
    </location>
</feature>
<dbReference type="AlphaFoldDB" id="A0AB34K643"/>
<proteinExistence type="predicted"/>
<feature type="region of interest" description="Disordered" evidence="1">
    <location>
        <begin position="50"/>
        <end position="86"/>
    </location>
</feature>
<evidence type="ECO:0000313" key="2">
    <source>
        <dbReference type="EMBL" id="KAL1529968.1"/>
    </source>
</evidence>
<dbReference type="Proteomes" id="UP001515480">
    <property type="component" value="Unassembled WGS sequence"/>
</dbReference>
<feature type="region of interest" description="Disordered" evidence="1">
    <location>
        <begin position="241"/>
        <end position="276"/>
    </location>
</feature>
<dbReference type="EMBL" id="JBGBPQ010000001">
    <property type="protein sequence ID" value="KAL1529968.1"/>
    <property type="molecule type" value="Genomic_DNA"/>
</dbReference>